<reference evidence="1 2" key="1">
    <citation type="submission" date="2020-08" db="EMBL/GenBank/DDBJ databases">
        <title>Genomic Encyclopedia of Type Strains, Phase IV (KMG-IV): sequencing the most valuable type-strain genomes for metagenomic binning, comparative biology and taxonomic classification.</title>
        <authorList>
            <person name="Goeker M."/>
        </authorList>
    </citation>
    <scope>NUCLEOTIDE SEQUENCE [LARGE SCALE GENOMIC DNA]</scope>
    <source>
        <strain evidence="1 2">DSM 22359</strain>
    </source>
</reference>
<evidence type="ECO:0000313" key="2">
    <source>
        <dbReference type="Proteomes" id="UP000591735"/>
    </source>
</evidence>
<organism evidence="1 2">
    <name type="scientific">Marinobacter oulmenensis</name>
    <dbReference type="NCBI Taxonomy" id="643747"/>
    <lineage>
        <taxon>Bacteria</taxon>
        <taxon>Pseudomonadati</taxon>
        <taxon>Pseudomonadota</taxon>
        <taxon>Gammaproteobacteria</taxon>
        <taxon>Pseudomonadales</taxon>
        <taxon>Marinobacteraceae</taxon>
        <taxon>Marinobacter</taxon>
    </lineage>
</organism>
<dbReference type="AlphaFoldDB" id="A0A840UEK5"/>
<dbReference type="Pfam" id="PF13433">
    <property type="entry name" value="Peripla_BP_5"/>
    <property type="match status" value="1"/>
</dbReference>
<dbReference type="PANTHER" id="PTHR47628:SF1">
    <property type="entry name" value="ALIPHATIC AMIDASE EXPRESSION-REGULATING PROTEIN"/>
    <property type="match status" value="1"/>
</dbReference>
<dbReference type="InterPro" id="IPR028082">
    <property type="entry name" value="Peripla_BP_I"/>
</dbReference>
<evidence type="ECO:0000313" key="1">
    <source>
        <dbReference type="EMBL" id="MBB5322633.1"/>
    </source>
</evidence>
<sequence length="380" mass="42543">MLDQVVVGLLASTCGTYSYVGRSILAGLRHAINEINADPAFDFTLDAREYDPEGELQNYITGVDQLLGQGARHIFGTTTSSSRKEIIPDLERTGSLLWYPCPYEGYECSQNVLYLGACPSQNLLPLLSYAISGFGPDAYLVGSNYIWGWESNRIARELLELADGTVHAEKYYRFGDTDFDTLIDGIIHQRPSFILNNLVGESSYHFLNQLNEACREHGLRLPVLSCNFTESELAQIQTPDAIQLLSCGAFFEGVDPDFVARQHRRHGIQPISHCYTTAYVSMHLFANAVRAVGHDHPEAISETLANLNVPTVLGRLQMSEHNNHFALPCHIAEAGPRHFRLVHTENQAIPADPYLVQSDFDAFRNLATDRQQRNFLRLVK</sequence>
<keyword evidence="2" id="KW-1185">Reference proteome</keyword>
<dbReference type="EMBL" id="JACHFE010000009">
    <property type="protein sequence ID" value="MBB5322633.1"/>
    <property type="molecule type" value="Genomic_DNA"/>
</dbReference>
<accession>A0A840UEK5</accession>
<gene>
    <name evidence="1" type="ORF">HNR38_003140</name>
</gene>
<proteinExistence type="predicted"/>
<dbReference type="RefSeq" id="WP_183706018.1">
    <property type="nucleotide sequence ID" value="NZ_JACHFE010000009.1"/>
</dbReference>
<name>A0A840UEK5_9GAMM</name>
<dbReference type="SUPFAM" id="SSF53822">
    <property type="entry name" value="Periplasmic binding protein-like I"/>
    <property type="match status" value="1"/>
</dbReference>
<protein>
    <submittedName>
        <fullName evidence="1">Branched-chain amino acid transport system substrate-binding protein</fullName>
    </submittedName>
</protein>
<dbReference type="PANTHER" id="PTHR47628">
    <property type="match status" value="1"/>
</dbReference>
<dbReference type="Gene3D" id="3.40.50.2300">
    <property type="match status" value="2"/>
</dbReference>
<comment type="caution">
    <text evidence="1">The sequence shown here is derived from an EMBL/GenBank/DDBJ whole genome shotgun (WGS) entry which is preliminary data.</text>
</comment>
<dbReference type="Proteomes" id="UP000591735">
    <property type="component" value="Unassembled WGS sequence"/>
</dbReference>